<keyword evidence="4" id="KW-1185">Reference proteome</keyword>
<evidence type="ECO:0000313" key="3">
    <source>
        <dbReference type="Proteomes" id="UP000008044"/>
    </source>
</evidence>
<protein>
    <submittedName>
        <fullName evidence="1">Uncharacterized protein</fullName>
    </submittedName>
</protein>
<dbReference type="Proteomes" id="UP001194579">
    <property type="component" value="Unassembled WGS sequence"/>
</dbReference>
<name>A0A0H3I1L5_PECPM</name>
<dbReference type="PATRIC" id="fig|1166016.3.peg.1522"/>
<reference evidence="1" key="2">
    <citation type="submission" date="2012-03" db="EMBL/GenBank/DDBJ databases">
        <authorList>
            <person name="Koskinen P."/>
            <person name="Laine P."/>
            <person name="Niemi O."/>
            <person name="Nykyri J."/>
            <person name="Harjunpaa H."/>
            <person name="Auvinen P."/>
            <person name="Paulin L."/>
            <person name="Pirhonen M."/>
            <person name="Palva T."/>
            <person name="Holm L."/>
        </authorList>
    </citation>
    <scope>NUCLEOTIDE SEQUENCE</scope>
    <source>
        <strain evidence="1">SCC3193</strain>
    </source>
</reference>
<dbReference type="EMBL" id="CP003415">
    <property type="protein sequence ID" value="AFI89595.1"/>
    <property type="molecule type" value="Genomic_DNA"/>
</dbReference>
<dbReference type="HOGENOM" id="CLU_084980_0_0_6"/>
<sequence length="261" mass="30819">MDEKYRRFVDEVDFSRQLLGIGLTCLRKANFATRGLYFQALSGVSLGLERFMKLCLMLDDYNQNGKYTSRKELKDYGHDLNLLFKLVSNRVAFPSGLHGIHYRVMDLLTKFANSSRYSNIDFITNDHDNDPMRFWYNEIDKRIYDELLTARQRNLIDSKCELYRNIGEALPGFVMGYYDENRDSINSSGELNYLLKRSEMLAGYRVLLVIEIIEYLYEIMSSMVSQSKDNHFHHLELGRFFATIMYGTNRDKINRKDFNRM</sequence>
<dbReference type="AlphaFoldDB" id="A0A0H3I1L5"/>
<evidence type="ECO:0000313" key="2">
    <source>
        <dbReference type="EMBL" id="MBI0554473.1"/>
    </source>
</evidence>
<gene>
    <name evidence="1" type="ordered locus">W5S_1501</name>
    <name evidence="2" type="ORF">F6Q06_08200</name>
</gene>
<proteinExistence type="predicted"/>
<evidence type="ECO:0000313" key="4">
    <source>
        <dbReference type="Proteomes" id="UP001194579"/>
    </source>
</evidence>
<dbReference type="Proteomes" id="UP000008044">
    <property type="component" value="Chromosome"/>
</dbReference>
<dbReference type="EMBL" id="WABS01000013">
    <property type="protein sequence ID" value="MBI0554473.1"/>
    <property type="molecule type" value="Genomic_DNA"/>
</dbReference>
<accession>A0A0H3I1L5</accession>
<reference evidence="2" key="4">
    <citation type="submission" date="2024-05" db="EMBL/GenBank/DDBJ databases">
        <title>Identification of Pectobacterium versatile causing blackleg of potato from New York State with a whole genome sequencing approach.</title>
        <authorList>
            <person name="Ma X."/>
            <person name="Swingle B."/>
        </authorList>
    </citation>
    <scope>NUCLEOTIDE SEQUENCE</scope>
    <source>
        <strain evidence="2">NY1588A</strain>
    </source>
</reference>
<organism evidence="1 3">
    <name type="scientific">Pectobacterium parmentieri</name>
    <dbReference type="NCBI Taxonomy" id="1905730"/>
    <lineage>
        <taxon>Bacteria</taxon>
        <taxon>Pseudomonadati</taxon>
        <taxon>Pseudomonadota</taxon>
        <taxon>Gammaproteobacteria</taxon>
        <taxon>Enterobacterales</taxon>
        <taxon>Pectobacteriaceae</taxon>
        <taxon>Pectobacterium</taxon>
    </lineage>
</organism>
<reference evidence="4" key="3">
    <citation type="submission" date="2023-07" db="EMBL/GenBank/DDBJ databases">
        <title>Identification of Pectobacterium versatile causing blackleg of potato from New York State with a whole genome sequencing approach.</title>
        <authorList>
            <person name="Ma X."/>
            <person name="Swingle B."/>
        </authorList>
    </citation>
    <scope>NUCLEOTIDE SEQUENCE [LARGE SCALE GENOMIC DNA]</scope>
    <source>
        <strain evidence="4">NY1588A</strain>
    </source>
</reference>
<dbReference type="RefSeq" id="WP_014699256.1">
    <property type="nucleotide sequence ID" value="NC_017845.1"/>
</dbReference>
<evidence type="ECO:0000313" key="1">
    <source>
        <dbReference type="EMBL" id="AFI89595.1"/>
    </source>
</evidence>
<dbReference type="KEGG" id="pec:W5S_1501"/>
<dbReference type="eggNOG" id="ENOG5032WD9">
    <property type="taxonomic scope" value="Bacteria"/>
</dbReference>
<reference evidence="1 3" key="1">
    <citation type="journal article" date="2012" name="J. Bacteriol.">
        <title>Genome sequence of Pectobacterium sp. strain SCC3193.</title>
        <authorList>
            <person name="Koskinen J.P."/>
            <person name="Laine P."/>
            <person name="Niemi O."/>
            <person name="Nykyri J."/>
            <person name="Harjunpaa H."/>
            <person name="Auvinen P."/>
            <person name="Paulin L."/>
            <person name="Pirhonen M."/>
            <person name="Palva T."/>
            <person name="Holm L."/>
        </authorList>
    </citation>
    <scope>NUCLEOTIDE SEQUENCE [LARGE SCALE GENOMIC DNA]</scope>
    <source>
        <strain evidence="1 3">SCC3193</strain>
    </source>
</reference>